<comment type="caution">
    <text evidence="2">The sequence shown here is derived from an EMBL/GenBank/DDBJ whole genome shotgun (WGS) entry which is preliminary data.</text>
</comment>
<dbReference type="AlphaFoldDB" id="A0A0F9EVU9"/>
<accession>A0A0F9EVU9</accession>
<name>A0A0F9EVU9_9ZZZZ</name>
<sequence>MAGTAKKPAKFDLGVLQKMKEPVMIRVVRKDRQTGGRSQPLPLPLQEWSIADAARIEEIILSDIAGGGSYEAQIIDQSGTSMSWEFTYPTDYFPPKIAPLSAGSAVLGPQTQAPQMPPVGGSNGHLPQPTGG</sequence>
<gene>
    <name evidence="2" type="ORF">LCGC14_2105890</name>
</gene>
<organism evidence="2">
    <name type="scientific">marine sediment metagenome</name>
    <dbReference type="NCBI Taxonomy" id="412755"/>
    <lineage>
        <taxon>unclassified sequences</taxon>
        <taxon>metagenomes</taxon>
        <taxon>ecological metagenomes</taxon>
    </lineage>
</organism>
<proteinExistence type="predicted"/>
<feature type="non-terminal residue" evidence="2">
    <location>
        <position position="132"/>
    </location>
</feature>
<evidence type="ECO:0000256" key="1">
    <source>
        <dbReference type="SAM" id="MobiDB-lite"/>
    </source>
</evidence>
<feature type="region of interest" description="Disordered" evidence="1">
    <location>
        <begin position="103"/>
        <end position="132"/>
    </location>
</feature>
<reference evidence="2" key="1">
    <citation type="journal article" date="2015" name="Nature">
        <title>Complex archaea that bridge the gap between prokaryotes and eukaryotes.</title>
        <authorList>
            <person name="Spang A."/>
            <person name="Saw J.H."/>
            <person name="Jorgensen S.L."/>
            <person name="Zaremba-Niedzwiedzka K."/>
            <person name="Martijn J."/>
            <person name="Lind A.E."/>
            <person name="van Eijk R."/>
            <person name="Schleper C."/>
            <person name="Guy L."/>
            <person name="Ettema T.J."/>
        </authorList>
    </citation>
    <scope>NUCLEOTIDE SEQUENCE</scope>
</reference>
<dbReference type="EMBL" id="LAZR01025927">
    <property type="protein sequence ID" value="KKL70336.1"/>
    <property type="molecule type" value="Genomic_DNA"/>
</dbReference>
<protein>
    <submittedName>
        <fullName evidence="2">Uncharacterized protein</fullName>
    </submittedName>
</protein>
<evidence type="ECO:0000313" key="2">
    <source>
        <dbReference type="EMBL" id="KKL70336.1"/>
    </source>
</evidence>